<evidence type="ECO:0000313" key="3">
    <source>
        <dbReference type="Proteomes" id="UP000304148"/>
    </source>
</evidence>
<evidence type="ECO:0000313" key="1">
    <source>
        <dbReference type="EMBL" id="MCY9529768.1"/>
    </source>
</evidence>
<name>A0A383R9K2_PAEAL</name>
<proteinExistence type="predicted"/>
<dbReference type="EMBL" id="JAMDLY010000010">
    <property type="protein sequence ID" value="MCY9529768.1"/>
    <property type="molecule type" value="Genomic_DNA"/>
</dbReference>
<dbReference type="EMBL" id="LS992241">
    <property type="protein sequence ID" value="SYX83204.1"/>
    <property type="molecule type" value="Genomic_DNA"/>
</dbReference>
<dbReference type="Proteomes" id="UP000304148">
    <property type="component" value="Chromosome"/>
</dbReference>
<dbReference type="Proteomes" id="UP001527090">
    <property type="component" value="Unassembled WGS sequence"/>
</dbReference>
<sequence length="51" mass="5763">MLLRRAFFKSKKAVQRKLGGSQGGYSLESEQTKATFLASSWEKALVFMHPD</sequence>
<evidence type="ECO:0000313" key="4">
    <source>
        <dbReference type="Proteomes" id="UP001527090"/>
    </source>
</evidence>
<evidence type="ECO:0000313" key="2">
    <source>
        <dbReference type="EMBL" id="SYX83204.1"/>
    </source>
</evidence>
<protein>
    <submittedName>
        <fullName evidence="2">Uncharacterized protein</fullName>
    </submittedName>
</protein>
<keyword evidence="4" id="KW-1185">Reference proteome</keyword>
<reference evidence="3" key="2">
    <citation type="submission" date="2018-08" db="EMBL/GenBank/DDBJ databases">
        <authorList>
            <person name="Chevrot R."/>
        </authorList>
    </citation>
    <scope>NUCLEOTIDE SEQUENCE [LARGE SCALE GENOMIC DNA]</scope>
</reference>
<organism evidence="2 3">
    <name type="scientific">Paenibacillus alvei</name>
    <name type="common">Bacillus alvei</name>
    <dbReference type="NCBI Taxonomy" id="44250"/>
    <lineage>
        <taxon>Bacteria</taxon>
        <taxon>Bacillati</taxon>
        <taxon>Bacillota</taxon>
        <taxon>Bacilli</taxon>
        <taxon>Bacillales</taxon>
        <taxon>Paenibacillaceae</taxon>
        <taxon>Paenibacillus</taxon>
    </lineage>
</organism>
<reference evidence="2" key="1">
    <citation type="submission" date="2018-08" db="EMBL/GenBank/DDBJ databases">
        <authorList>
            <person name="Ferrada E.E."/>
            <person name="Latorre B.A."/>
        </authorList>
    </citation>
    <scope>NUCLEOTIDE SEQUENCE</scope>
    <source>
        <strain evidence="2">Paenibacillus B-LR1</strain>
    </source>
</reference>
<reference evidence="1 4" key="3">
    <citation type="submission" date="2022-05" db="EMBL/GenBank/DDBJ databases">
        <title>Genome Sequencing of Bee-Associated Microbes.</title>
        <authorList>
            <person name="Dunlap C."/>
        </authorList>
    </citation>
    <scope>NUCLEOTIDE SEQUENCE [LARGE SCALE GENOMIC DNA]</scope>
    <source>
        <strain evidence="1 4">NRRL NRS-750</strain>
    </source>
</reference>
<accession>A0A383R9K2</accession>
<dbReference type="RefSeq" id="WP_155987265.1">
    <property type="nucleotide sequence ID" value="NZ_JAMDLY010000010.1"/>
</dbReference>
<gene>
    <name evidence="1" type="ORF">M5X04_10540</name>
    <name evidence="2" type="ORF">PBLR_11626</name>
</gene>
<dbReference type="AlphaFoldDB" id="A0A383R9K2"/>